<accession>A0A1G8EYX6</accession>
<reference evidence="2" key="1">
    <citation type="submission" date="2016-10" db="EMBL/GenBank/DDBJ databases">
        <authorList>
            <person name="Varghese N."/>
            <person name="Submissions S."/>
        </authorList>
    </citation>
    <scope>NUCLEOTIDE SEQUENCE [LARGE SCALE GENOMIC DNA]</scope>
    <source>
        <strain evidence="2">DSM 23313</strain>
    </source>
</reference>
<protein>
    <recommendedName>
        <fullName evidence="3">DUF3857 domain-containing protein</fullName>
    </recommendedName>
</protein>
<dbReference type="Gene3D" id="2.60.120.1130">
    <property type="match status" value="1"/>
</dbReference>
<evidence type="ECO:0008006" key="3">
    <source>
        <dbReference type="Google" id="ProtNLM"/>
    </source>
</evidence>
<dbReference type="Proteomes" id="UP000243588">
    <property type="component" value="Unassembled WGS sequence"/>
</dbReference>
<dbReference type="Gene3D" id="3.10.620.30">
    <property type="match status" value="1"/>
</dbReference>
<sequence length="657" mass="75539">MKYLYPLLAFVLFMNIPSIYAQSFLEKVSVEELRENTNPIFPGADAVILNEQIDVAMDYIQDYGFRVTEKVSRKVKLYKDDARESLSFYVSYSPKGYLSEEVVIHQASLFSLQGVDISKTKIEKEEVVKSDYGNWKEVGVLFKNAKKGDIVTYSYSRVTSFIDELPEWVIQADLPKRISKYTVVLPEYFQYSIVQKGDFKLKETTTEKKVSMTGIVSAGMRTNVNALEKTFEIVNVPAFVNEPYVDNPINYIASLRFDLLEVQFPFSPVQKVLLNEKEFLTDLTNNRGFSRELKQDKYYKRDVLLEDYQGLSTEEKIEKVLKFVQQKVKWDNTYGIFANNGTKTAYYKGIGNSADINLMLTSMLRYIGLQANPVLLSTRSNGVKTTWQRNYYNHVITAVEVGEAYYLLDATNPYSGINILPLEDLNGRGMLFKDNGSIVSIDLMPQFVSGITDRYQVELNIDGSMQGQLLKNYSNYDALVFRGGYNGSEWQLGKMYESQQFGVQISNVRVFNSKEDLSKDVRVNYSLYKRNAVSMFNDKLFVNPFQLYNFNASVFEAENRVMPIYFGYPTMENYMISIAIPQGYEVEKVPEDIVLRNQQAGIEMQVKFTVDTNKVEGTLLFLKNKGMIGVKDYPYVRDLYQKVGKVLQQQVVFARKK</sequence>
<proteinExistence type="predicted"/>
<dbReference type="InterPro" id="IPR038765">
    <property type="entry name" value="Papain-like_cys_pep_sf"/>
</dbReference>
<gene>
    <name evidence="1" type="ORF">SAMN05421818_11342</name>
</gene>
<dbReference type="RefSeq" id="WP_090408955.1">
    <property type="nucleotide sequence ID" value="NZ_FNDQ01000013.1"/>
</dbReference>
<evidence type="ECO:0000313" key="1">
    <source>
        <dbReference type="EMBL" id="SDH75070.1"/>
    </source>
</evidence>
<dbReference type="SUPFAM" id="SSF54001">
    <property type="entry name" value="Cysteine proteinases"/>
    <property type="match status" value="1"/>
</dbReference>
<dbReference type="AlphaFoldDB" id="A0A1G8EYX6"/>
<name>A0A1G8EYX6_9FLAO</name>
<organism evidence="1 2">
    <name type="scientific">Myroides phaeus</name>
    <dbReference type="NCBI Taxonomy" id="702745"/>
    <lineage>
        <taxon>Bacteria</taxon>
        <taxon>Pseudomonadati</taxon>
        <taxon>Bacteroidota</taxon>
        <taxon>Flavobacteriia</taxon>
        <taxon>Flavobacteriales</taxon>
        <taxon>Flavobacteriaceae</taxon>
        <taxon>Myroides</taxon>
    </lineage>
</organism>
<evidence type="ECO:0000313" key="2">
    <source>
        <dbReference type="Proteomes" id="UP000243588"/>
    </source>
</evidence>
<dbReference type="EMBL" id="FNDQ01000013">
    <property type="protein sequence ID" value="SDH75070.1"/>
    <property type="molecule type" value="Genomic_DNA"/>
</dbReference>
<dbReference type="STRING" id="702745.SAMN05421818_11342"/>
<keyword evidence="2" id="KW-1185">Reference proteome</keyword>
<dbReference type="Gene3D" id="2.60.40.3140">
    <property type="match status" value="1"/>
</dbReference>